<keyword evidence="3" id="KW-1185">Reference proteome</keyword>
<name>A0A916JZQ7_9MICO</name>
<keyword evidence="2" id="KW-0378">Hydrolase</keyword>
<evidence type="ECO:0000313" key="3">
    <source>
        <dbReference type="Proteomes" id="UP000693892"/>
    </source>
</evidence>
<dbReference type="EMBL" id="CAJVAP010000013">
    <property type="protein sequence ID" value="CAG7610974.1"/>
    <property type="molecule type" value="Genomic_DNA"/>
</dbReference>
<accession>A0A916JZQ7</accession>
<sequence length="256" mass="28029">MAGTDRTYERDRITMAYTETSGPGPLTFVLVHGIGMGRVVFSEVAEILSEQGRVLAVDLPGFGDSPEPGSESTLEETAEVIVGFLQDEAPGPVVLVGHSMGTQIVAEAAYRHPDRVAALVLIAPTVDRHARTATRQALRMVRDLTGEGPKVLLLGLWEYAKTSPIWFVNKLRFMLDHRLELICPGIATPTLVLRGETDRVCPREWVSEIAEALPEARMTEISGRGHEAIIKSPEPVASLILEFVEALPRADRSSRR</sequence>
<dbReference type="EC" id="3.1.1.10" evidence="2"/>
<dbReference type="InterPro" id="IPR000073">
    <property type="entry name" value="AB_hydrolase_1"/>
</dbReference>
<dbReference type="RefSeq" id="WP_218114994.1">
    <property type="nucleotide sequence ID" value="NZ_CAJVAP010000013.1"/>
</dbReference>
<evidence type="ECO:0000313" key="2">
    <source>
        <dbReference type="EMBL" id="CAG7610974.1"/>
    </source>
</evidence>
<evidence type="ECO:0000259" key="1">
    <source>
        <dbReference type="Pfam" id="PF12697"/>
    </source>
</evidence>
<dbReference type="Proteomes" id="UP000693892">
    <property type="component" value="Unassembled WGS sequence"/>
</dbReference>
<dbReference type="GO" id="GO:0050357">
    <property type="term" value="F:tropinesterase activity"/>
    <property type="evidence" value="ECO:0007669"/>
    <property type="project" value="UniProtKB-EC"/>
</dbReference>
<dbReference type="AlphaFoldDB" id="A0A916JZQ7"/>
<feature type="domain" description="AB hydrolase-1" evidence="1">
    <location>
        <begin position="28"/>
        <end position="238"/>
    </location>
</feature>
<dbReference type="GO" id="GO:0016020">
    <property type="term" value="C:membrane"/>
    <property type="evidence" value="ECO:0007669"/>
    <property type="project" value="TreeGrafter"/>
</dbReference>
<reference evidence="2" key="1">
    <citation type="submission" date="2021-06" db="EMBL/GenBank/DDBJ databases">
        <authorList>
            <person name="Criscuolo A."/>
        </authorList>
    </citation>
    <scope>NUCLEOTIDE SEQUENCE</scope>
    <source>
        <strain evidence="2">CIP111803</strain>
    </source>
</reference>
<protein>
    <submittedName>
        <fullName evidence="2">Tropinesterase</fullName>
        <ecNumber evidence="2">3.1.1.10</ecNumber>
    </submittedName>
</protein>
<comment type="caution">
    <text evidence="2">The sequence shown here is derived from an EMBL/GenBank/DDBJ whole genome shotgun (WGS) entry which is preliminary data.</text>
</comment>
<gene>
    <name evidence="2" type="ORF">LEUCIP111803_01377</name>
</gene>
<organism evidence="2 3">
    <name type="scientific">Leucobacter soli</name>
    <dbReference type="NCBI Taxonomy" id="2812850"/>
    <lineage>
        <taxon>Bacteria</taxon>
        <taxon>Bacillati</taxon>
        <taxon>Actinomycetota</taxon>
        <taxon>Actinomycetes</taxon>
        <taxon>Micrococcales</taxon>
        <taxon>Microbacteriaceae</taxon>
        <taxon>Leucobacter</taxon>
    </lineage>
</organism>
<proteinExistence type="predicted"/>
<dbReference type="Pfam" id="PF12697">
    <property type="entry name" value="Abhydrolase_6"/>
    <property type="match status" value="1"/>
</dbReference>
<dbReference type="PANTHER" id="PTHR43798">
    <property type="entry name" value="MONOACYLGLYCEROL LIPASE"/>
    <property type="match status" value="1"/>
</dbReference>
<dbReference type="InterPro" id="IPR050266">
    <property type="entry name" value="AB_hydrolase_sf"/>
</dbReference>
<dbReference type="PANTHER" id="PTHR43798:SF33">
    <property type="entry name" value="HYDROLASE, PUTATIVE (AFU_ORTHOLOGUE AFUA_2G14860)-RELATED"/>
    <property type="match status" value="1"/>
</dbReference>